<evidence type="ECO:0000313" key="7">
    <source>
        <dbReference type="EMBL" id="KGO92702.1"/>
    </source>
</evidence>
<feature type="domain" description="O-antigen ligase-related" evidence="6">
    <location>
        <begin position="180"/>
        <end position="348"/>
    </location>
</feature>
<evidence type="ECO:0000256" key="3">
    <source>
        <dbReference type="ARBA" id="ARBA00022989"/>
    </source>
</evidence>
<comment type="caution">
    <text evidence="7">The sequence shown here is derived from an EMBL/GenBank/DDBJ whole genome shotgun (WGS) entry which is preliminary data.</text>
</comment>
<dbReference type="InterPro" id="IPR007016">
    <property type="entry name" value="O-antigen_ligase-rel_domated"/>
</dbReference>
<proteinExistence type="predicted"/>
<organism evidence="7 8">
    <name type="scientific">Flavobacterium subsaxonicum WB 4.1-42 = DSM 21790</name>
    <dbReference type="NCBI Taxonomy" id="1121898"/>
    <lineage>
        <taxon>Bacteria</taxon>
        <taxon>Pseudomonadati</taxon>
        <taxon>Bacteroidota</taxon>
        <taxon>Flavobacteriia</taxon>
        <taxon>Flavobacteriales</taxon>
        <taxon>Flavobacteriaceae</taxon>
        <taxon>Flavobacterium</taxon>
    </lineage>
</organism>
<keyword evidence="2 5" id="KW-0812">Transmembrane</keyword>
<dbReference type="RefSeq" id="WP_026992785.1">
    <property type="nucleotide sequence ID" value="NZ_JRLY01000008.1"/>
</dbReference>
<evidence type="ECO:0000256" key="5">
    <source>
        <dbReference type="SAM" id="Phobius"/>
    </source>
</evidence>
<comment type="subcellular location">
    <subcellularLocation>
        <location evidence="1">Membrane</location>
        <topology evidence="1">Multi-pass membrane protein</topology>
    </subcellularLocation>
</comment>
<feature type="transmembrane region" description="Helical" evidence="5">
    <location>
        <begin position="332"/>
        <end position="352"/>
    </location>
</feature>
<name>A0A0A2MJB9_9FLAO</name>
<dbReference type="Proteomes" id="UP000030111">
    <property type="component" value="Unassembled WGS sequence"/>
</dbReference>
<reference evidence="7 8" key="1">
    <citation type="submission" date="2013-09" db="EMBL/GenBank/DDBJ databases">
        <authorList>
            <person name="Zeng Z."/>
            <person name="Chen C."/>
        </authorList>
    </citation>
    <scope>NUCLEOTIDE SEQUENCE [LARGE SCALE GENOMIC DNA]</scope>
    <source>
        <strain evidence="7 8">WB 4.1-42</strain>
    </source>
</reference>
<keyword evidence="4 5" id="KW-0472">Membrane</keyword>
<feature type="transmembrane region" description="Helical" evidence="5">
    <location>
        <begin position="175"/>
        <end position="205"/>
    </location>
</feature>
<keyword evidence="3 5" id="KW-1133">Transmembrane helix</keyword>
<evidence type="ECO:0000256" key="1">
    <source>
        <dbReference type="ARBA" id="ARBA00004141"/>
    </source>
</evidence>
<evidence type="ECO:0000259" key="6">
    <source>
        <dbReference type="Pfam" id="PF04932"/>
    </source>
</evidence>
<feature type="transmembrane region" description="Helical" evidence="5">
    <location>
        <begin position="364"/>
        <end position="387"/>
    </location>
</feature>
<dbReference type="GO" id="GO:0016020">
    <property type="term" value="C:membrane"/>
    <property type="evidence" value="ECO:0007669"/>
    <property type="project" value="UniProtKB-SubCell"/>
</dbReference>
<evidence type="ECO:0000256" key="2">
    <source>
        <dbReference type="ARBA" id="ARBA00022692"/>
    </source>
</evidence>
<dbReference type="STRING" id="1121898.GCA_000422725_02428"/>
<sequence>MKTRNQIVYLSLFVILILLQLYLPSFKINVLIQIAALGFCAYDHDISFNKRFLNYTVPIGIILVVGCIGTFIYSYKFVPISKDIFHFIKPLTGILLGYIIFKKINNFKLFIRAVIIAAILSACIHFYVLAFMVRFRGGIEDIREFTKDNFLELFALFFLIYFKKFEGSNILFKKIYLRAAILFLTVSCITYFSRTMIIMWVVLMVSVYGLTKITTQTIRFFVICGISTGLLYLYLFSANISRGKPGIEGFLYKIKMAPEEVFKTKIDRDNKADLWDHWRGYEAKRAIALMNSQPESYIFGTGMGSLVNLKFYAPLTGEPKGIRYISELHNGYIYILYKTGFIGILIYLFMLARWYGYIYKKFTLLNIVVSAIGLEYLVSTVTISGIYNTRDAIIFILGGALYYANSGENNLILQRSTNEQH</sequence>
<feature type="transmembrane region" description="Helical" evidence="5">
    <location>
        <begin position="145"/>
        <end position="163"/>
    </location>
</feature>
<feature type="transmembrane region" description="Helical" evidence="5">
    <location>
        <begin position="217"/>
        <end position="235"/>
    </location>
</feature>
<dbReference type="Pfam" id="PF04932">
    <property type="entry name" value="Wzy_C"/>
    <property type="match status" value="1"/>
</dbReference>
<dbReference type="OrthoDB" id="787277at2"/>
<gene>
    <name evidence="7" type="ORF">Q766_11315</name>
</gene>
<feature type="transmembrane region" description="Helical" evidence="5">
    <location>
        <begin position="113"/>
        <end position="133"/>
    </location>
</feature>
<keyword evidence="8" id="KW-1185">Reference proteome</keyword>
<feature type="transmembrane region" description="Helical" evidence="5">
    <location>
        <begin position="6"/>
        <end position="23"/>
    </location>
</feature>
<dbReference type="AlphaFoldDB" id="A0A0A2MJB9"/>
<accession>A0A0A2MJB9</accession>
<evidence type="ECO:0000313" key="8">
    <source>
        <dbReference type="Proteomes" id="UP000030111"/>
    </source>
</evidence>
<feature type="transmembrane region" description="Helical" evidence="5">
    <location>
        <begin position="52"/>
        <end position="72"/>
    </location>
</feature>
<dbReference type="eggNOG" id="ENOG503368E">
    <property type="taxonomic scope" value="Bacteria"/>
</dbReference>
<evidence type="ECO:0000256" key="4">
    <source>
        <dbReference type="ARBA" id="ARBA00023136"/>
    </source>
</evidence>
<protein>
    <recommendedName>
        <fullName evidence="6">O-antigen ligase-related domain-containing protein</fullName>
    </recommendedName>
</protein>
<feature type="transmembrane region" description="Helical" evidence="5">
    <location>
        <begin position="84"/>
        <end position="101"/>
    </location>
</feature>
<dbReference type="EMBL" id="JRLY01000008">
    <property type="protein sequence ID" value="KGO92702.1"/>
    <property type="molecule type" value="Genomic_DNA"/>
</dbReference>